<evidence type="ECO:0000256" key="1">
    <source>
        <dbReference type="SAM" id="MobiDB-lite"/>
    </source>
</evidence>
<comment type="caution">
    <text evidence="2">The sequence shown here is derived from an EMBL/GenBank/DDBJ whole genome shotgun (WGS) entry which is preliminary data.</text>
</comment>
<dbReference type="AlphaFoldDB" id="A0A9P7BUV8"/>
<accession>A0A9P7BUV8</accession>
<dbReference type="Proteomes" id="UP000716291">
    <property type="component" value="Unassembled WGS sequence"/>
</dbReference>
<evidence type="ECO:0000313" key="2">
    <source>
        <dbReference type="EMBL" id="KAG1311493.1"/>
    </source>
</evidence>
<name>A0A9P7BUV8_RHIOR</name>
<feature type="compositionally biased region" description="Polar residues" evidence="1">
    <location>
        <begin position="49"/>
        <end position="58"/>
    </location>
</feature>
<keyword evidence="3" id="KW-1185">Reference proteome</keyword>
<dbReference type="EMBL" id="JAANQT010000383">
    <property type="protein sequence ID" value="KAG1311493.1"/>
    <property type="molecule type" value="Genomic_DNA"/>
</dbReference>
<sequence>MEVVPDGCIRHKTQQTTTLLDTELEPGSSSRHFSAELEDQETLSISTLEINSASSEADQGTEIEEKKTNDTDMAGPILLLMFKHQLNTL</sequence>
<gene>
    <name evidence="2" type="ORF">G6F64_003765</name>
</gene>
<organism evidence="2 3">
    <name type="scientific">Rhizopus oryzae</name>
    <name type="common">Mucormycosis agent</name>
    <name type="synonym">Rhizopus arrhizus var. delemar</name>
    <dbReference type="NCBI Taxonomy" id="64495"/>
    <lineage>
        <taxon>Eukaryota</taxon>
        <taxon>Fungi</taxon>
        <taxon>Fungi incertae sedis</taxon>
        <taxon>Mucoromycota</taxon>
        <taxon>Mucoromycotina</taxon>
        <taxon>Mucoromycetes</taxon>
        <taxon>Mucorales</taxon>
        <taxon>Mucorineae</taxon>
        <taxon>Rhizopodaceae</taxon>
        <taxon>Rhizopus</taxon>
    </lineage>
</organism>
<protein>
    <submittedName>
        <fullName evidence="2">Uncharacterized protein</fullName>
    </submittedName>
</protein>
<reference evidence="2" key="1">
    <citation type="journal article" date="2020" name="Microb. Genom.">
        <title>Genetic diversity of clinical and environmental Mucorales isolates obtained from an investigation of mucormycosis cases among solid organ transplant recipients.</title>
        <authorList>
            <person name="Nguyen M.H."/>
            <person name="Kaul D."/>
            <person name="Muto C."/>
            <person name="Cheng S.J."/>
            <person name="Richter R.A."/>
            <person name="Bruno V.M."/>
            <person name="Liu G."/>
            <person name="Beyhan S."/>
            <person name="Sundermann A.J."/>
            <person name="Mounaud S."/>
            <person name="Pasculle A.W."/>
            <person name="Nierman W.C."/>
            <person name="Driscoll E."/>
            <person name="Cumbie R."/>
            <person name="Clancy C.J."/>
            <person name="Dupont C.L."/>
        </authorList>
    </citation>
    <scope>NUCLEOTIDE SEQUENCE</scope>
    <source>
        <strain evidence="2">GL11</strain>
    </source>
</reference>
<feature type="region of interest" description="Disordered" evidence="1">
    <location>
        <begin position="49"/>
        <end position="70"/>
    </location>
</feature>
<evidence type="ECO:0000313" key="3">
    <source>
        <dbReference type="Proteomes" id="UP000716291"/>
    </source>
</evidence>
<proteinExistence type="predicted"/>